<dbReference type="STRING" id="1005944.SAMN05192576_1051"/>
<gene>
    <name evidence="2" type="ORF">SAMN05192576_1051</name>
</gene>
<dbReference type="InterPro" id="IPR052716">
    <property type="entry name" value="MOSC_domain"/>
</dbReference>
<accession>A0A1G9WHK4</accession>
<dbReference type="InterPro" id="IPR005302">
    <property type="entry name" value="MoCF_Sase_C"/>
</dbReference>
<dbReference type="AlphaFoldDB" id="A0A1G9WHK4"/>
<reference evidence="2 3" key="1">
    <citation type="submission" date="2016-10" db="EMBL/GenBank/DDBJ databases">
        <authorList>
            <person name="de Groot N.N."/>
        </authorList>
    </citation>
    <scope>NUCLEOTIDE SEQUENCE [LARGE SCALE GENOMIC DNA]</scope>
    <source>
        <strain evidence="2 3">CGMCC 1.11147</strain>
    </source>
</reference>
<dbReference type="InterPro" id="IPR011037">
    <property type="entry name" value="Pyrv_Knase-like_insert_dom_sf"/>
</dbReference>
<dbReference type="PANTHER" id="PTHR36930:SF1">
    <property type="entry name" value="MOSC DOMAIN-CONTAINING PROTEIN"/>
    <property type="match status" value="1"/>
</dbReference>
<dbReference type="Gene3D" id="2.40.33.20">
    <property type="entry name" value="PK beta-barrel domain-like"/>
    <property type="match status" value="1"/>
</dbReference>
<dbReference type="RefSeq" id="WP_091022473.1">
    <property type="nucleotide sequence ID" value="NZ_BKAE01000002.1"/>
</dbReference>
<dbReference type="Pfam" id="PF03473">
    <property type="entry name" value="MOSC"/>
    <property type="match status" value="1"/>
</dbReference>
<dbReference type="PROSITE" id="PS51340">
    <property type="entry name" value="MOSC"/>
    <property type="match status" value="1"/>
</dbReference>
<dbReference type="EMBL" id="FNIC01000001">
    <property type="protein sequence ID" value="SDM83545.1"/>
    <property type="molecule type" value="Genomic_DNA"/>
</dbReference>
<feature type="domain" description="MOSC" evidence="1">
    <location>
        <begin position="24"/>
        <end position="149"/>
    </location>
</feature>
<name>A0A1G9WHK4_9ACTN</name>
<evidence type="ECO:0000313" key="2">
    <source>
        <dbReference type="EMBL" id="SDM83545.1"/>
    </source>
</evidence>
<dbReference type="GO" id="GO:0003824">
    <property type="term" value="F:catalytic activity"/>
    <property type="evidence" value="ECO:0007669"/>
    <property type="project" value="InterPro"/>
</dbReference>
<dbReference type="OrthoDB" id="192945at2"/>
<keyword evidence="3" id="KW-1185">Reference proteome</keyword>
<dbReference type="GO" id="GO:0030151">
    <property type="term" value="F:molybdenum ion binding"/>
    <property type="evidence" value="ECO:0007669"/>
    <property type="project" value="InterPro"/>
</dbReference>
<dbReference type="SUPFAM" id="SSF50800">
    <property type="entry name" value="PK beta-barrel domain-like"/>
    <property type="match status" value="1"/>
</dbReference>
<evidence type="ECO:0000313" key="3">
    <source>
        <dbReference type="Proteomes" id="UP000199004"/>
    </source>
</evidence>
<proteinExistence type="predicted"/>
<organism evidence="2 3">
    <name type="scientific">Nocardioides szechwanensis</name>
    <dbReference type="NCBI Taxonomy" id="1005944"/>
    <lineage>
        <taxon>Bacteria</taxon>
        <taxon>Bacillati</taxon>
        <taxon>Actinomycetota</taxon>
        <taxon>Actinomycetes</taxon>
        <taxon>Propionibacteriales</taxon>
        <taxon>Nocardioidaceae</taxon>
        <taxon>Nocardioides</taxon>
    </lineage>
</organism>
<protein>
    <submittedName>
        <fullName evidence="2">MOSC domain-containing protein</fullName>
    </submittedName>
</protein>
<sequence length="154" mass="15957">MSSGSGGPVVAALHVAKGRRLPTRTVGSVEIVKASGIVGDRYEGSKHRQVSIQSLDALREAEEVFGSPIGPGLTRRNITISSGVVPRDPGSLIRVGPVLLEVVRVAAPCKLLDDTIGPDAQVALRRRGGSICRVLEGGAVALGDPVELPVELPT</sequence>
<evidence type="ECO:0000259" key="1">
    <source>
        <dbReference type="PROSITE" id="PS51340"/>
    </source>
</evidence>
<dbReference type="Proteomes" id="UP000199004">
    <property type="component" value="Unassembled WGS sequence"/>
</dbReference>
<dbReference type="GO" id="GO:0030170">
    <property type="term" value="F:pyridoxal phosphate binding"/>
    <property type="evidence" value="ECO:0007669"/>
    <property type="project" value="InterPro"/>
</dbReference>
<dbReference type="PANTHER" id="PTHR36930">
    <property type="entry name" value="METAL-SULFUR CLUSTER BIOSYNTHESIS PROTEINS YUAD-RELATED"/>
    <property type="match status" value="1"/>
</dbReference>